<feature type="transmembrane region" description="Helical" evidence="8">
    <location>
        <begin position="179"/>
        <end position="198"/>
    </location>
</feature>
<keyword evidence="12" id="KW-1185">Reference proteome</keyword>
<dbReference type="GO" id="GO:0015421">
    <property type="term" value="F:ABC-type oligopeptide transporter activity"/>
    <property type="evidence" value="ECO:0007669"/>
    <property type="project" value="TreeGrafter"/>
</dbReference>
<keyword evidence="2" id="KW-0813">Transport</keyword>
<dbReference type="PROSITE" id="PS50893">
    <property type="entry name" value="ABC_TRANSPORTER_2"/>
    <property type="match status" value="1"/>
</dbReference>
<dbReference type="NCBIfam" id="TIGR02204">
    <property type="entry name" value="MsbA_rel"/>
    <property type="match status" value="1"/>
</dbReference>
<dbReference type="Gene3D" id="3.40.50.300">
    <property type="entry name" value="P-loop containing nucleotide triphosphate hydrolases"/>
    <property type="match status" value="1"/>
</dbReference>
<dbReference type="SUPFAM" id="SSF52540">
    <property type="entry name" value="P-loop containing nucleoside triphosphate hydrolases"/>
    <property type="match status" value="1"/>
</dbReference>
<dbReference type="InterPro" id="IPR017871">
    <property type="entry name" value="ABC_transporter-like_CS"/>
</dbReference>
<dbReference type="GO" id="GO:0090374">
    <property type="term" value="P:oligopeptide export from mitochondrion"/>
    <property type="evidence" value="ECO:0007669"/>
    <property type="project" value="TreeGrafter"/>
</dbReference>
<accession>A0A839SQR2</accession>
<dbReference type="GO" id="GO:0005524">
    <property type="term" value="F:ATP binding"/>
    <property type="evidence" value="ECO:0007669"/>
    <property type="project" value="UniProtKB-KW"/>
</dbReference>
<evidence type="ECO:0000256" key="5">
    <source>
        <dbReference type="ARBA" id="ARBA00022840"/>
    </source>
</evidence>
<dbReference type="Proteomes" id="UP000581135">
    <property type="component" value="Unassembled WGS sequence"/>
</dbReference>
<reference evidence="11 12" key="1">
    <citation type="submission" date="2020-08" db="EMBL/GenBank/DDBJ databases">
        <title>Genomic Encyclopedia of Type Strains, Phase III (KMG-III): the genomes of soil and plant-associated and newly described type strains.</title>
        <authorList>
            <person name="Whitman W."/>
        </authorList>
    </citation>
    <scope>NUCLEOTIDE SEQUENCE [LARGE SCALE GENOMIC DNA]</scope>
    <source>
        <strain evidence="11 12">CECT 8803</strain>
    </source>
</reference>
<organism evidence="11 12">
    <name type="scientific">Limibacillus halophilus</name>
    <dbReference type="NCBI Taxonomy" id="1579333"/>
    <lineage>
        <taxon>Bacteria</taxon>
        <taxon>Pseudomonadati</taxon>
        <taxon>Pseudomonadota</taxon>
        <taxon>Alphaproteobacteria</taxon>
        <taxon>Rhodospirillales</taxon>
        <taxon>Rhodovibrionaceae</taxon>
        <taxon>Limibacillus</taxon>
    </lineage>
</organism>
<keyword evidence="3 8" id="KW-0812">Transmembrane</keyword>
<feature type="transmembrane region" description="Helical" evidence="8">
    <location>
        <begin position="261"/>
        <end position="284"/>
    </location>
</feature>
<evidence type="ECO:0000256" key="6">
    <source>
        <dbReference type="ARBA" id="ARBA00022989"/>
    </source>
</evidence>
<dbReference type="SMART" id="SM00382">
    <property type="entry name" value="AAA"/>
    <property type="match status" value="1"/>
</dbReference>
<feature type="transmembrane region" description="Helical" evidence="8">
    <location>
        <begin position="80"/>
        <end position="104"/>
    </location>
</feature>
<dbReference type="PROSITE" id="PS50929">
    <property type="entry name" value="ABC_TM1F"/>
    <property type="match status" value="1"/>
</dbReference>
<dbReference type="InterPro" id="IPR011527">
    <property type="entry name" value="ABC1_TM_dom"/>
</dbReference>
<dbReference type="SUPFAM" id="SSF90123">
    <property type="entry name" value="ABC transporter transmembrane region"/>
    <property type="match status" value="1"/>
</dbReference>
<comment type="caution">
    <text evidence="11">The sequence shown here is derived from an EMBL/GenBank/DDBJ whole genome shotgun (WGS) entry which is preliminary data.</text>
</comment>
<dbReference type="PROSITE" id="PS00211">
    <property type="entry name" value="ABC_TRANSPORTER_1"/>
    <property type="match status" value="1"/>
</dbReference>
<evidence type="ECO:0000259" key="10">
    <source>
        <dbReference type="PROSITE" id="PS50929"/>
    </source>
</evidence>
<dbReference type="PANTHER" id="PTHR43394:SF1">
    <property type="entry name" value="ATP-BINDING CASSETTE SUB-FAMILY B MEMBER 10, MITOCHONDRIAL"/>
    <property type="match status" value="1"/>
</dbReference>
<dbReference type="InterPro" id="IPR036640">
    <property type="entry name" value="ABC1_TM_sf"/>
</dbReference>
<proteinExistence type="predicted"/>
<gene>
    <name evidence="11" type="ORF">FHR98_001094</name>
</gene>
<evidence type="ECO:0000313" key="12">
    <source>
        <dbReference type="Proteomes" id="UP000581135"/>
    </source>
</evidence>
<protein>
    <submittedName>
        <fullName evidence="11">ATP-binding cassette subfamily B protein</fullName>
    </submittedName>
</protein>
<dbReference type="Pfam" id="PF00005">
    <property type="entry name" value="ABC_tran"/>
    <property type="match status" value="1"/>
</dbReference>
<dbReference type="PANTHER" id="PTHR43394">
    <property type="entry name" value="ATP-DEPENDENT PERMEASE MDL1, MITOCHONDRIAL"/>
    <property type="match status" value="1"/>
</dbReference>
<dbReference type="InterPro" id="IPR003439">
    <property type="entry name" value="ABC_transporter-like_ATP-bd"/>
</dbReference>
<dbReference type="InterPro" id="IPR011918">
    <property type="entry name" value="ABC_MsbA_ATP-bd"/>
</dbReference>
<feature type="transmembrane region" description="Helical" evidence="8">
    <location>
        <begin position="39"/>
        <end position="60"/>
    </location>
</feature>
<evidence type="ECO:0000259" key="9">
    <source>
        <dbReference type="PROSITE" id="PS50893"/>
    </source>
</evidence>
<evidence type="ECO:0000256" key="7">
    <source>
        <dbReference type="ARBA" id="ARBA00023136"/>
    </source>
</evidence>
<dbReference type="AlphaFoldDB" id="A0A839SQR2"/>
<evidence type="ECO:0000256" key="3">
    <source>
        <dbReference type="ARBA" id="ARBA00022692"/>
    </source>
</evidence>
<dbReference type="InterPro" id="IPR039421">
    <property type="entry name" value="Type_1_exporter"/>
</dbReference>
<evidence type="ECO:0000256" key="2">
    <source>
        <dbReference type="ARBA" id="ARBA00022448"/>
    </source>
</evidence>
<feature type="transmembrane region" description="Helical" evidence="8">
    <location>
        <begin position="296"/>
        <end position="313"/>
    </location>
</feature>
<dbReference type="CDD" id="cd18575">
    <property type="entry name" value="ABC_6TM_bac_exporter_ABCB8_10_like"/>
    <property type="match status" value="1"/>
</dbReference>
<evidence type="ECO:0000256" key="1">
    <source>
        <dbReference type="ARBA" id="ARBA00004651"/>
    </source>
</evidence>
<evidence type="ECO:0000256" key="8">
    <source>
        <dbReference type="SAM" id="Phobius"/>
    </source>
</evidence>
<dbReference type="InterPro" id="IPR027417">
    <property type="entry name" value="P-loop_NTPase"/>
</dbReference>
<dbReference type="FunFam" id="3.40.50.300:FF:000403">
    <property type="entry name" value="ATP-binding cassette sub-family B member 8, mitochondrial"/>
    <property type="match status" value="1"/>
</dbReference>
<dbReference type="EMBL" id="JACHXA010000002">
    <property type="protein sequence ID" value="MBB3064822.1"/>
    <property type="molecule type" value="Genomic_DNA"/>
</dbReference>
<dbReference type="Gene3D" id="1.20.1560.10">
    <property type="entry name" value="ABC transporter type 1, transmembrane domain"/>
    <property type="match status" value="1"/>
</dbReference>
<comment type="subcellular location">
    <subcellularLocation>
        <location evidence="1">Cell membrane</location>
        <topology evidence="1">Multi-pass membrane protein</topology>
    </subcellularLocation>
</comment>
<keyword evidence="7 8" id="KW-0472">Membrane</keyword>
<sequence length="606" mass="66584">MMREPSSADDPSHEDKPRKKDLRPLARLWPFLLPYKKNIIYALLAVLFSVSIVLTVGWGIRFLVDTGLSEGSIALLNKAVIGLFFLVLLLAISVYFRFYSVTWLGERVVADMRRAVFDHVVKLSPAFYEITRTGEVLSRVTTDTTLLQVVVGTSLPIAVRNVLLFIGGSIALFVTSPKLTLMVFLVLPLVIPPIIILGKKVRRLSRESQDRVADVGSRLNETLYGIRVVQAFGHEARERNRFASEAEEAFQSAVRRTRARAGLTAIVILLAFSAVASVLWVGGYDVIEGRLSPGDLSAFVFYSIIVSGSMGALSEVVGDLQRAAGATERIYELLEVEPDIIAPTQIVPLPVPPRGEVHFRNVTFRYPSRPRDAALDRFDLTVGSGEKVALVGPSGAGKSTVFQLLLRFYDPQEGEILFDGVDLRAADPGHLRARIGLVPQEPTIFSATIAENIRYGRPDASDEEVEAAATAAYATEFIDTLPEKFETFVGERGVRLSGGQRQRVAIARAILRDPALLLLDEATSSLDAESERMVQQALERLMKGRTTLIIAHRLATVKKADRIEVIDNGSIVDRGTHEELTARSGLYERLASLQFQTSGDLDTAAS</sequence>
<feature type="domain" description="ABC transporter" evidence="9">
    <location>
        <begin position="357"/>
        <end position="593"/>
    </location>
</feature>
<dbReference type="RefSeq" id="WP_183415617.1">
    <property type="nucleotide sequence ID" value="NZ_JACHXA010000002.1"/>
</dbReference>
<keyword evidence="4" id="KW-0547">Nucleotide-binding</keyword>
<evidence type="ECO:0000256" key="4">
    <source>
        <dbReference type="ARBA" id="ARBA00022741"/>
    </source>
</evidence>
<keyword evidence="6 8" id="KW-1133">Transmembrane helix</keyword>
<evidence type="ECO:0000313" key="11">
    <source>
        <dbReference type="EMBL" id="MBB3064822.1"/>
    </source>
</evidence>
<dbReference type="CDD" id="cd03249">
    <property type="entry name" value="ABC_MTABC3_MDL1_MDL2"/>
    <property type="match status" value="1"/>
</dbReference>
<dbReference type="Pfam" id="PF00664">
    <property type="entry name" value="ABC_membrane"/>
    <property type="match status" value="1"/>
</dbReference>
<keyword evidence="5 11" id="KW-0067">ATP-binding</keyword>
<dbReference type="GO" id="GO:0016887">
    <property type="term" value="F:ATP hydrolysis activity"/>
    <property type="evidence" value="ECO:0007669"/>
    <property type="project" value="InterPro"/>
</dbReference>
<dbReference type="InterPro" id="IPR003593">
    <property type="entry name" value="AAA+_ATPase"/>
</dbReference>
<feature type="transmembrane region" description="Helical" evidence="8">
    <location>
        <begin position="146"/>
        <end position="173"/>
    </location>
</feature>
<dbReference type="GO" id="GO:0005886">
    <property type="term" value="C:plasma membrane"/>
    <property type="evidence" value="ECO:0007669"/>
    <property type="project" value="UniProtKB-SubCell"/>
</dbReference>
<feature type="domain" description="ABC transmembrane type-1" evidence="10">
    <location>
        <begin position="42"/>
        <end position="322"/>
    </location>
</feature>
<name>A0A839SQR2_9PROT</name>